<sequence>MKPNKVKKGIGTNADNEIENPNENYLFTTLYGNNPTLDQMNEYANYSKNTQENDYRSPRRYHNNPIAPININIKNPKVILPNKQMKSNSKSNLNKNAKLKVNESSPRRLFHQRSLDQLKPPPTPSTNPRISNDRLSLFDDSTYDEEELLQNIISLVNSNEPVCAQSLFYHQNGQCEWRKCTVVGYNEPRFIIKFDPKSSKTKEVPRVALKFDLDDQKRFENRRKEAYSNRIEVDTQLRLETYLYSRAMKTKGVHIDPETLNHIIERIGQISSQKQNERKIENNNFTSLLNSLVQEVNDNYLFSDALCQFALEWSNPKAAKKFTKNGLEKYTLEIKPWKNYPKKLIIDQIYSEKVILPNQILLQQIVDECNLFKDNDFLFMMFKQMHPPVQLSYFFEQLKFEINSAASDARVNLKFKLKDLLTSIIHDLKRSVSQKFQLMVNLRYKEVLASIINRVFTTLFDKINKFKITFDISAETDLKKLTPSFETIEKFGFESFELICKTFELNKTPEIEVLGKEPESLLISFEYLNENLQKVKKQFLDLLNCDKKMYEKTVENILLITKDIPTDPKSATKELFTDDYLKDDLSKDDIKFELIREKLNNSKTCYDQFLLNFSEKVEMKLCTFDITEFYQSTINNYNQFYQLIFNQLELITDYQISKINSNISTLDNRSGKQSESIEEWYEKHCILMEINDNIHKIEDKLNFVLIIFDFMTDFHYNPQLDYVYTFNLKKKLLDVYTNIEHYDELDRNEKKEFIKVHQKNIDDLKTEFDEFQVELMNFHFIESNESNYPLLIECKNKYDKLIDKMKLYQERDEKLEVHKSEFEIIESLQNEIDLILAVWTIGHRLETDVESWLSIPFRELDIKMITATLVDWRSSLDKYKKENDCNSNEDDLIMPTIIRYQARIKELIQHLPIVTCLCNKHFRGRHWDKINNATSMHIDVNEGLTWCWLIESGIEDYMLAIEAISRAADSEFQIENALSEMVEELQKMRLHVNEENGVLRLEDPSYAMVMLGNHQQKLQEIFIPPFVHPFLERIRDYNVLATNLRQILKQTIEAQQKIDELKPAMDSNDIRTQHVEMAVNFDHQVEKFNEFTGSFKLSLSFHQIVGNDRYIDISSELLSNFTNLRENLGSVLEEKRKICPRFRLLSDSQLVFLISNCNKPSVTKKVFSLMYSSVKKILLENENYCTGFIAKSGEIIMFENKIKITPEAIEKWHLEFDIEMKETMKKMTQIVLLQTSTNLEKVLTKFPIQIVCLVFEIIFTSNVKKQLHQLESNFLENKKEIFHDFLQNYLLSITKDISMTFELFKKTKNKHISSLLLTLLKHRDLLSKMIRNKVDSSTDPLWYSFTKFVINSKESNDFSVSVQIGPISYDYGFEYTGVQRPIIKTSDFNHLFSNFLLSFSNSIIPLLCADVELRKTEIATNFAAILGFNPFVFPCYSSTTIEKLKAAIKNSHECKEFLILESIDNLTQKTLNQLSLLTFCERNHSPIFATYSASNDVPEQLKLYYRPVYLRTVKLEKKYKLILESLLIGNKQEDYEYLSSRFSYLTETVSKLFEPPLNTILMENSIIEFFRNHPLTSVNELVQLFIIHIKSYLFEYDLNEMFEYICCLFNDLDVNFDPQIDLDMNGETETESEYDHNILYTFKSHRGIIVLGNSMSGKTTLIKNASNKMKKKLLYINPYSISMCDLYGDKTSGLLSSLLTENGTDQWVVFDGSCKADWMELASYALLNNNKRMTFGDGSMLVLASSFRIIFETDDISMASPLTLGACTTIYVNDDRITLNDHLNKYIENLSNETKLIEPLSMTIVGSTTPSSKLLNIVTDFFELFVPKIIEFVEDLSCRLSVSNISNFILNFFDYFHCNLLNYYVAENKHSVDDLLKDAPNLLFFALFWSFGGCYDNENRIKISNFLKELSQHYLNSDLSIFADNDKDIYLFDYYYDEERHSWKNWNEKENDLPDSLEVSPYSIFIPKNSLISVFSLLKNLIKQQKNVLLFGEDANHITPYINLYLNSNYFLSEMTILLYNSVDNCDVSEILHSFLPDLNVTNGLSVYYPLLTLLGLDITPCNRNSELLRFIMEHKFFRNSKTFVNESVPCLRYLFTTDKKELNPRLCHFCFLINIEKVEDKVLENAFSSSIQERWKIESKHSKIISDILIRTLEKVQIESPRFDFTSLQYIFQRISTFLKNSNEGKSIIEIISKELFSTFYESTRIENILTIVNNSKSELIKQIDRNCSFVPEEAIKESQDELFNIDINSIEKHLKTYRCNVLIQCDTDEIPLKIIQETCEKNNFYLHQKDLEVPLLQSFHDCFIHAGSKKEHSILYIDDNNLNSPEELTLLNAILTDSKIFGLFSKGEKMKLMSELHNKDTTSFDEESDESTKSFNFLLSQFLNDSEKYCHIVIVDHSENEKRYHNVNVYIPLTNSVRDKRLLNLREILHSNLPHLFDSFPYLLSDNNLNFILSKVNQIESQIKIKIELIENRLSILKETKDINDSFLNDYFIKMKNTEIDINQLNEELKISMENLQQLQEISEQQAISFEKEAEELKKEEDKVKVLRKECETQLAETKAILETASQEVKHLSPRDTAVIKTMNHPPKGVVLVVIAMCIVMDVDIKYKDDLDSAWQKGKSVMNDASFLNKLINSALDSLSPLIIQKLEPIVNDPNFEPSIIEKSSSAAKSICTFIRSLTPYYHALNIYKEKNSIMLEMEEKLRVLIDKQNEAMSKLTLSKNKCIENQAKIERLTQTKKSYEDQLTNQREKIGFYQKFKETIELFTNESFEFLKAKINKNKNKLKSLLIRQTFKNICGPFTDSQRNELLNCLTANFDNSIQNREEILFCENPLVKKWHKLQYPVSQFWKENSSLMAPEGGQWVVAEGLRCCSNSFLKKLLNSPVLPTFSVLSSTFERDFIEIIQKVNRVVITDYDFKHPSLIVSLVYKSIKNNENTLIYHNEEITFQKDLIVYFDVDSLPSVSHIDFNAALINLRVGLPISAEQITLCMFKLKPQFSDIQRNESSIYSNKQQINEIEKNIENLLCEHRIEIFDSKDTQKQFIDQCRERNKLINDSNELKEIHLTLFDTFPDTLKIASEICQSFEKFPIQTSLWRLYENYFETVPSISVDKAKSHLSSAILASLPSKLRMNTILNTNSIHPLNFDKDIENFASIVGNNEMFKLQNPQNIIKVTSSSRPAFIISPSSQFEICSFVSYLRNDDGEESGSKSHSNCSIYNYTDDLSKTIKESINSGSMIVILLNSVDDVINSISAISIVLSQSFISQSFRLFLVVTFPLHHENDIITKKIFLPSIVTFCDTFYFTSPFNSYSIYSQLCPSNRFEKSLATFHSVSSIISKFRLCGKVFDFSNFLIAKKCLEAENNDQGESETVIGGIELFIALFVYGDGSFAWLKNLKKEERLAAYKRRLEKLWNAKISASSLSESPSKFGLGEHDFDFYKERFYIYRRRGKKCDGNGYVKEFEKLKIDARNQEQDELNKETSINGEESNDNEANNSCDENEANNSCDENEANNSCNENEANNSCNENEANNSCDENEANNSCNENEANNSCNENEANNSCDENEANNSCDENEANNSCNENEANNSCDENEANNSCNENEANNSCDENEANNSCDENEANNSCDENEANNSCNENEANNSCNENEANNSCDENEANNSCNENEANNSCDENEANNSCDENEANNSCNENEANNSCDENEANNSCDENEANNSCNENEEEDSAITDHSDDSNFSSFDEEEDTRAGFHTVSGIDLSQIPAIPRELSHEFSVAQDQLRRISEGRDKFTSFFQRQLMQLITSHEVYDMSLFESPYIFIEILKAKFLKQNGFYTKTVLQIEDASRFYEELQPSGALCKGIVAFNSKFSDGEFHPHEGFSLLDEFWLKPVSYDSLLDDECVKSVLLYKNGEIVGLVYVRFSGDSDELEKIVLINNA</sequence>
<feature type="domain" description="Dynein heavy chain coiled coil stalk" evidence="4">
    <location>
        <begin position="2488"/>
        <end position="2751"/>
    </location>
</feature>
<evidence type="ECO:0000313" key="7">
    <source>
        <dbReference type="Proteomes" id="UP001470230"/>
    </source>
</evidence>
<feature type="region of interest" description="Disordered" evidence="2">
    <location>
        <begin position="86"/>
        <end position="134"/>
    </location>
</feature>
<feature type="domain" description="Dynein heavy chain AAA 5 extension" evidence="5">
    <location>
        <begin position="1819"/>
        <end position="1948"/>
    </location>
</feature>
<evidence type="ECO:0000259" key="3">
    <source>
        <dbReference type="Pfam" id="PF08393"/>
    </source>
</evidence>
<dbReference type="PANTHER" id="PTHR45703">
    <property type="entry name" value="DYNEIN HEAVY CHAIN"/>
    <property type="match status" value="1"/>
</dbReference>
<dbReference type="InterPro" id="IPR024743">
    <property type="entry name" value="Dynein_HC_stalk"/>
</dbReference>
<feature type="domain" description="Dynein heavy chain linker" evidence="3">
    <location>
        <begin position="826"/>
        <end position="1228"/>
    </location>
</feature>
<dbReference type="Gene3D" id="3.20.180.20">
    <property type="entry name" value="Dynein heavy chain, N-terminal domain 2"/>
    <property type="match status" value="1"/>
</dbReference>
<dbReference type="InterPro" id="IPR013602">
    <property type="entry name" value="Dynein_heavy_linker"/>
</dbReference>
<keyword evidence="1" id="KW-0175">Coiled coil</keyword>
<proteinExistence type="predicted"/>
<accession>A0ABR2HDE0</accession>
<dbReference type="InterPro" id="IPR041466">
    <property type="entry name" value="Dynein_AAA5_ext"/>
</dbReference>
<dbReference type="PANTHER" id="PTHR45703:SF36">
    <property type="entry name" value="DYNEIN HEAVY CHAIN, CYTOPLASMIC"/>
    <property type="match status" value="1"/>
</dbReference>
<reference evidence="6 7" key="1">
    <citation type="submission" date="2024-04" db="EMBL/GenBank/DDBJ databases">
        <title>Tritrichomonas musculus Genome.</title>
        <authorList>
            <person name="Alves-Ferreira E."/>
            <person name="Grigg M."/>
            <person name="Lorenzi H."/>
            <person name="Galac M."/>
        </authorList>
    </citation>
    <scope>NUCLEOTIDE SEQUENCE [LARGE SCALE GENOMIC DNA]</scope>
    <source>
        <strain evidence="6 7">EAF2021</strain>
    </source>
</reference>
<feature type="compositionally biased region" description="Low complexity" evidence="2">
    <location>
        <begin position="86"/>
        <end position="96"/>
    </location>
</feature>
<feature type="region of interest" description="Disordered" evidence="2">
    <location>
        <begin position="3470"/>
        <end position="3506"/>
    </location>
</feature>
<dbReference type="Pfam" id="PF17852">
    <property type="entry name" value="Dynein_AAA_lid"/>
    <property type="match status" value="1"/>
</dbReference>
<evidence type="ECO:0008006" key="8">
    <source>
        <dbReference type="Google" id="ProtNLM"/>
    </source>
</evidence>
<protein>
    <recommendedName>
        <fullName evidence="8">Dynein heavy chain family protein</fullName>
    </recommendedName>
</protein>
<organism evidence="6 7">
    <name type="scientific">Tritrichomonas musculus</name>
    <dbReference type="NCBI Taxonomy" id="1915356"/>
    <lineage>
        <taxon>Eukaryota</taxon>
        <taxon>Metamonada</taxon>
        <taxon>Parabasalia</taxon>
        <taxon>Tritrichomonadida</taxon>
        <taxon>Tritrichomonadidae</taxon>
        <taxon>Tritrichomonas</taxon>
    </lineage>
</organism>
<dbReference type="InterPro" id="IPR042222">
    <property type="entry name" value="Dynein_2_N"/>
</dbReference>
<evidence type="ECO:0000256" key="1">
    <source>
        <dbReference type="SAM" id="Coils"/>
    </source>
</evidence>
<dbReference type="Gene3D" id="1.10.287.2620">
    <property type="match status" value="1"/>
</dbReference>
<dbReference type="Pfam" id="PF12777">
    <property type="entry name" value="MT"/>
    <property type="match status" value="1"/>
</dbReference>
<dbReference type="Gene3D" id="1.20.140.100">
    <property type="entry name" value="Dynein heavy chain, N-terminal domain 2"/>
    <property type="match status" value="1"/>
</dbReference>
<feature type="coiled-coil region" evidence="1">
    <location>
        <begin position="2725"/>
        <end position="2752"/>
    </location>
</feature>
<feature type="compositionally biased region" description="Polar residues" evidence="2">
    <location>
        <begin position="3477"/>
        <end position="3493"/>
    </location>
</feature>
<evidence type="ECO:0000259" key="5">
    <source>
        <dbReference type="Pfam" id="PF17852"/>
    </source>
</evidence>
<dbReference type="Gene3D" id="1.10.472.130">
    <property type="match status" value="1"/>
</dbReference>
<feature type="coiled-coil region" evidence="1">
    <location>
        <begin position="2490"/>
        <end position="2570"/>
    </location>
</feature>
<dbReference type="EMBL" id="JAPFFF010000032">
    <property type="protein sequence ID" value="KAK8844386.1"/>
    <property type="molecule type" value="Genomic_DNA"/>
</dbReference>
<dbReference type="InterPro" id="IPR026983">
    <property type="entry name" value="DHC"/>
</dbReference>
<dbReference type="Gene3D" id="3.40.50.300">
    <property type="entry name" value="P-loop containing nucleotide triphosphate hydrolases"/>
    <property type="match status" value="2"/>
</dbReference>
<dbReference type="Pfam" id="PF08393">
    <property type="entry name" value="DHC_N2"/>
    <property type="match status" value="1"/>
</dbReference>
<feature type="coiled-coil region" evidence="1">
    <location>
        <begin position="754"/>
        <end position="811"/>
    </location>
</feature>
<name>A0ABR2HDE0_9EUKA</name>
<feature type="region of interest" description="Disordered" evidence="2">
    <location>
        <begin position="3703"/>
        <end position="3738"/>
    </location>
</feature>
<dbReference type="InterPro" id="IPR027417">
    <property type="entry name" value="P-loop_NTPase"/>
</dbReference>
<evidence type="ECO:0000256" key="2">
    <source>
        <dbReference type="SAM" id="MobiDB-lite"/>
    </source>
</evidence>
<dbReference type="Proteomes" id="UP001470230">
    <property type="component" value="Unassembled WGS sequence"/>
</dbReference>
<keyword evidence="7" id="KW-1185">Reference proteome</keyword>
<evidence type="ECO:0000313" key="6">
    <source>
        <dbReference type="EMBL" id="KAK8844386.1"/>
    </source>
</evidence>
<comment type="caution">
    <text evidence="6">The sequence shown here is derived from an EMBL/GenBank/DDBJ whole genome shotgun (WGS) entry which is preliminary data.</text>
</comment>
<evidence type="ECO:0000259" key="4">
    <source>
        <dbReference type="Pfam" id="PF12777"/>
    </source>
</evidence>
<gene>
    <name evidence="6" type="ORF">M9Y10_024244</name>
</gene>
<dbReference type="InterPro" id="IPR042228">
    <property type="entry name" value="Dynein_linker_3"/>
</dbReference>
<dbReference type="Gene3D" id="1.20.58.1120">
    <property type="match status" value="1"/>
</dbReference>
<dbReference type="Gene3D" id="1.20.920.20">
    <property type="match status" value="1"/>
</dbReference>